<keyword evidence="1" id="KW-1133">Transmembrane helix</keyword>
<reference evidence="3 4" key="1">
    <citation type="submission" date="2018-08" db="EMBL/GenBank/DDBJ databases">
        <authorList>
            <person name="Khan S.A."/>
        </authorList>
    </citation>
    <scope>NUCLEOTIDE SEQUENCE [LARGE SCALE GENOMIC DNA]</scope>
    <source>
        <strain evidence="3 4">GTF-13</strain>
    </source>
</reference>
<keyword evidence="4" id="KW-1185">Reference proteome</keyword>
<evidence type="ECO:0000256" key="1">
    <source>
        <dbReference type="SAM" id="Phobius"/>
    </source>
</evidence>
<gene>
    <name evidence="3" type="ORF">D0544_07480</name>
</gene>
<feature type="domain" description="DUF58" evidence="2">
    <location>
        <begin position="218"/>
        <end position="257"/>
    </location>
</feature>
<evidence type="ECO:0000259" key="2">
    <source>
        <dbReference type="Pfam" id="PF01882"/>
    </source>
</evidence>
<reference evidence="3 4" key="2">
    <citation type="submission" date="2018-12" db="EMBL/GenBank/DDBJ databases">
        <title>Simiduia agarivorans gen. nov., sp. nov., a marine, agarolytic bacterium isolated from shallow coastal water from Keelung, Taiwan.</title>
        <authorList>
            <person name="Shieh W.Y."/>
        </authorList>
    </citation>
    <scope>NUCLEOTIDE SEQUENCE [LARGE SCALE GENOMIC DNA]</scope>
    <source>
        <strain evidence="3 4">GTF-13</strain>
    </source>
</reference>
<dbReference type="RefSeq" id="WP_125015345.1">
    <property type="nucleotide sequence ID" value="NZ_QWEZ01000001.1"/>
</dbReference>
<dbReference type="AlphaFoldDB" id="A0A3P3VR31"/>
<name>A0A3P3VR31_9GAMM</name>
<feature type="transmembrane region" description="Helical" evidence="1">
    <location>
        <begin position="62"/>
        <end position="82"/>
    </location>
</feature>
<dbReference type="Proteomes" id="UP000280792">
    <property type="component" value="Unassembled WGS sequence"/>
</dbReference>
<sequence>MGFLRESIGRRFREWVNRRTPPQSRVTLNHRRIFIVPTATGYLFLVLVAAVFLAGVNYQNSMSFAVAFLLTALFILSIHHTYNNLAGLSLHGVQSGKGYLGDDLPFVIELSSSGTQLRYGIELGWPKGVPQSVRVQGGEPLPLTLYLPATRRGRFRPGRLRIQTRYPLGLLVAWSWVDLNLEALVYPRPLPAPMPAAALGGGEGELLDRVAGVDDFSSVREYRQGDPLNHLAWKQSSRHQKLYTKEFVSSRERSLWLDWAQATGPQESRLSHLCFWCLQAEQQQEDYGLRLPGLEIAPAHGRPHLERCLQALALCPH</sequence>
<proteinExistence type="predicted"/>
<dbReference type="EMBL" id="QWEZ01000001">
    <property type="protein sequence ID" value="RRJ84914.1"/>
    <property type="molecule type" value="Genomic_DNA"/>
</dbReference>
<protein>
    <submittedName>
        <fullName evidence="3">DUF58 domain-containing protein</fullName>
    </submittedName>
</protein>
<organism evidence="3 4">
    <name type="scientific">Aestuariirhabdus litorea</name>
    <dbReference type="NCBI Taxonomy" id="2528527"/>
    <lineage>
        <taxon>Bacteria</taxon>
        <taxon>Pseudomonadati</taxon>
        <taxon>Pseudomonadota</taxon>
        <taxon>Gammaproteobacteria</taxon>
        <taxon>Oceanospirillales</taxon>
        <taxon>Aestuariirhabdaceae</taxon>
        <taxon>Aestuariirhabdus</taxon>
    </lineage>
</organism>
<dbReference type="InterPro" id="IPR002881">
    <property type="entry name" value="DUF58"/>
</dbReference>
<feature type="transmembrane region" description="Helical" evidence="1">
    <location>
        <begin position="33"/>
        <end position="56"/>
    </location>
</feature>
<evidence type="ECO:0000313" key="3">
    <source>
        <dbReference type="EMBL" id="RRJ84914.1"/>
    </source>
</evidence>
<keyword evidence="1" id="KW-0812">Transmembrane</keyword>
<dbReference type="PANTHER" id="PTHR34351">
    <property type="entry name" value="SLR1927 PROTEIN-RELATED"/>
    <property type="match status" value="1"/>
</dbReference>
<dbReference type="PANTHER" id="PTHR34351:SF1">
    <property type="entry name" value="SLR1927 PROTEIN"/>
    <property type="match status" value="1"/>
</dbReference>
<dbReference type="Pfam" id="PF01882">
    <property type="entry name" value="DUF58"/>
    <property type="match status" value="1"/>
</dbReference>
<comment type="caution">
    <text evidence="3">The sequence shown here is derived from an EMBL/GenBank/DDBJ whole genome shotgun (WGS) entry which is preliminary data.</text>
</comment>
<accession>A0A3P3VR31</accession>
<keyword evidence="1" id="KW-0472">Membrane</keyword>
<evidence type="ECO:0000313" key="4">
    <source>
        <dbReference type="Proteomes" id="UP000280792"/>
    </source>
</evidence>